<accession>A0A6A4IIB0</accession>
<organism evidence="2 3">
    <name type="scientific">Gymnopus androsaceus JB14</name>
    <dbReference type="NCBI Taxonomy" id="1447944"/>
    <lineage>
        <taxon>Eukaryota</taxon>
        <taxon>Fungi</taxon>
        <taxon>Dikarya</taxon>
        <taxon>Basidiomycota</taxon>
        <taxon>Agaricomycotina</taxon>
        <taxon>Agaricomycetes</taxon>
        <taxon>Agaricomycetidae</taxon>
        <taxon>Agaricales</taxon>
        <taxon>Marasmiineae</taxon>
        <taxon>Omphalotaceae</taxon>
        <taxon>Gymnopus</taxon>
    </lineage>
</organism>
<dbReference type="OrthoDB" id="5401396at2759"/>
<evidence type="ECO:0000313" key="2">
    <source>
        <dbReference type="EMBL" id="KAE9410239.1"/>
    </source>
</evidence>
<gene>
    <name evidence="2" type="ORF">BT96DRAFT_931039</name>
</gene>
<name>A0A6A4IIB0_9AGAR</name>
<protein>
    <submittedName>
        <fullName evidence="2">Uncharacterized protein</fullName>
    </submittedName>
</protein>
<feature type="chain" id="PRO_5025496415" evidence="1">
    <location>
        <begin position="20"/>
        <end position="130"/>
    </location>
</feature>
<evidence type="ECO:0000256" key="1">
    <source>
        <dbReference type="SAM" id="SignalP"/>
    </source>
</evidence>
<reference evidence="2" key="1">
    <citation type="journal article" date="2019" name="Environ. Microbiol.">
        <title>Fungal ecological strategies reflected in gene transcription - a case study of two litter decomposers.</title>
        <authorList>
            <person name="Barbi F."/>
            <person name="Kohler A."/>
            <person name="Barry K."/>
            <person name="Baskaran P."/>
            <person name="Daum C."/>
            <person name="Fauchery L."/>
            <person name="Ihrmark K."/>
            <person name="Kuo A."/>
            <person name="LaButti K."/>
            <person name="Lipzen A."/>
            <person name="Morin E."/>
            <person name="Grigoriev I.V."/>
            <person name="Henrissat B."/>
            <person name="Lindahl B."/>
            <person name="Martin F."/>
        </authorList>
    </citation>
    <scope>NUCLEOTIDE SEQUENCE</scope>
    <source>
        <strain evidence="2">JB14</strain>
    </source>
</reference>
<dbReference type="AlphaFoldDB" id="A0A6A4IIB0"/>
<dbReference type="Proteomes" id="UP000799118">
    <property type="component" value="Unassembled WGS sequence"/>
</dbReference>
<sequence length="130" mass="13949">MKLTASFAILFAMTLRAAASPVEDRDWKTAVGWNGTVLDALSIGTPTNVTGALEKRTPGGVYICTDINWGGECGYAVQALDACISLTSPWYDTISSFGPDSGAVCYARTIVARRLNGRFTPRRCNWGVGH</sequence>
<feature type="signal peptide" evidence="1">
    <location>
        <begin position="1"/>
        <end position="19"/>
    </location>
</feature>
<keyword evidence="3" id="KW-1185">Reference proteome</keyword>
<keyword evidence="1" id="KW-0732">Signal</keyword>
<evidence type="ECO:0000313" key="3">
    <source>
        <dbReference type="Proteomes" id="UP000799118"/>
    </source>
</evidence>
<proteinExistence type="predicted"/>
<dbReference type="EMBL" id="ML769385">
    <property type="protein sequence ID" value="KAE9410239.1"/>
    <property type="molecule type" value="Genomic_DNA"/>
</dbReference>